<dbReference type="AlphaFoldDB" id="A0A2H0W0E1"/>
<dbReference type="InterPro" id="IPR036291">
    <property type="entry name" value="NAD(P)-bd_dom_sf"/>
</dbReference>
<proteinExistence type="predicted"/>
<dbReference type="Proteomes" id="UP000230935">
    <property type="component" value="Unassembled WGS sequence"/>
</dbReference>
<feature type="domain" description="Thioester reductase (TE)" evidence="1">
    <location>
        <begin position="7"/>
        <end position="239"/>
    </location>
</feature>
<sequence>MRSTILITGATGMIGRCLTEKILDQTDMWVVLLVHKQGEDLSKKDFVKKFLNNKNSPDVLKRIEIVSGDIVEPQLSKKLQLSQLASKITHVFHLAASTRFDLDLQVARSINVVGTQNILEFAKQCPNLLQFGFASTAYVSGKRTGTVMENEYRHSDGFVNSYEQSKYEAEELIIKHWDDIPAAIYRFSTIIGDSQTGGVSHFTAPHQSLRLMHLGLASMIPGTPEYKVDLIPTDYAVETTFQLFINKFQASTLYHIVSGNDKSFTLQEMIDESYKCLANFDPVWEKRQYPKPVITSESAFNLFLDSAKQAKNPFIHKVMSAMQHFAHQLNYPKEFDMTNTILALPDYQKQLPHIGEYYSRVVKYCLEVGWGKKI</sequence>
<comment type="caution">
    <text evidence="2">The sequence shown here is derived from an EMBL/GenBank/DDBJ whole genome shotgun (WGS) entry which is preliminary data.</text>
</comment>
<evidence type="ECO:0000313" key="3">
    <source>
        <dbReference type="Proteomes" id="UP000230935"/>
    </source>
</evidence>
<accession>A0A2H0W0E1</accession>
<dbReference type="PANTHER" id="PTHR11011:SF61">
    <property type="entry name" value="FATTY ACYL-COA REDUCTASE"/>
    <property type="match status" value="1"/>
</dbReference>
<name>A0A2H0W0E1_9BACT</name>
<reference evidence="3" key="1">
    <citation type="submission" date="2017-09" db="EMBL/GenBank/DDBJ databases">
        <title>Depth-based differentiation of microbial function through sediment-hosted aquifers and enrichment of novel symbionts in the deep terrestrial subsurface.</title>
        <authorList>
            <person name="Probst A.J."/>
            <person name="Ladd B."/>
            <person name="Jarett J.K."/>
            <person name="Geller-Mcgrath D.E."/>
            <person name="Sieber C.M.K."/>
            <person name="Emerson J.B."/>
            <person name="Anantharaman K."/>
            <person name="Thomas B.C."/>
            <person name="Malmstrom R."/>
            <person name="Stieglmeier M."/>
            <person name="Klingl A."/>
            <person name="Woyke T."/>
            <person name="Ryan C.M."/>
            <person name="Banfield J.F."/>
        </authorList>
    </citation>
    <scope>NUCLEOTIDE SEQUENCE [LARGE SCALE GENOMIC DNA]</scope>
</reference>
<dbReference type="Pfam" id="PF07993">
    <property type="entry name" value="NAD_binding_4"/>
    <property type="match status" value="1"/>
</dbReference>
<evidence type="ECO:0000259" key="1">
    <source>
        <dbReference type="Pfam" id="PF07993"/>
    </source>
</evidence>
<evidence type="ECO:0000313" key="2">
    <source>
        <dbReference type="EMBL" id="PIS04767.1"/>
    </source>
</evidence>
<dbReference type="SUPFAM" id="SSF51735">
    <property type="entry name" value="NAD(P)-binding Rossmann-fold domains"/>
    <property type="match status" value="1"/>
</dbReference>
<protein>
    <recommendedName>
        <fullName evidence="1">Thioester reductase (TE) domain-containing protein</fullName>
    </recommendedName>
</protein>
<dbReference type="Gene3D" id="3.40.50.720">
    <property type="entry name" value="NAD(P)-binding Rossmann-like Domain"/>
    <property type="match status" value="1"/>
</dbReference>
<dbReference type="InterPro" id="IPR013120">
    <property type="entry name" value="FAR_NAD-bd"/>
</dbReference>
<gene>
    <name evidence="2" type="ORF">COT81_04755</name>
</gene>
<dbReference type="InterPro" id="IPR026055">
    <property type="entry name" value="FAR"/>
</dbReference>
<dbReference type="GO" id="GO:0035336">
    <property type="term" value="P:long-chain fatty-acyl-CoA metabolic process"/>
    <property type="evidence" value="ECO:0007669"/>
    <property type="project" value="TreeGrafter"/>
</dbReference>
<organism evidence="2 3">
    <name type="scientific">Candidatus Buchananbacteria bacterium CG10_big_fil_rev_8_21_14_0_10_42_9</name>
    <dbReference type="NCBI Taxonomy" id="1974526"/>
    <lineage>
        <taxon>Bacteria</taxon>
        <taxon>Candidatus Buchananiibacteriota</taxon>
    </lineage>
</organism>
<dbReference type="PANTHER" id="PTHR11011">
    <property type="entry name" value="MALE STERILITY PROTEIN 2-RELATED"/>
    <property type="match status" value="1"/>
</dbReference>
<dbReference type="EMBL" id="PEZZ01000036">
    <property type="protein sequence ID" value="PIS04767.1"/>
    <property type="molecule type" value="Genomic_DNA"/>
</dbReference>
<dbReference type="GO" id="GO:0080019">
    <property type="term" value="F:alcohol-forming very long-chain fatty acyl-CoA reductase activity"/>
    <property type="evidence" value="ECO:0007669"/>
    <property type="project" value="InterPro"/>
</dbReference>